<keyword evidence="2" id="KW-1185">Reference proteome</keyword>
<dbReference type="RefSeq" id="YP_009190243.1">
    <property type="nucleotide sequence ID" value="NC_028683.1"/>
</dbReference>
<organism evidence="1 2">
    <name type="scientific">Edwardsiella phage PEi20</name>
    <dbReference type="NCBI Taxonomy" id="1608310"/>
    <lineage>
        <taxon>Viruses</taxon>
        <taxon>Duplodnaviria</taxon>
        <taxon>Heunggongvirae</taxon>
        <taxon>Uroviricota</taxon>
        <taxon>Caudoviricetes</taxon>
        <taxon>Pantevenvirales</taxon>
        <taxon>Straboviridae</taxon>
        <taxon>Tevenvirinae</taxon>
        <taxon>Kanagawavirus</taxon>
        <taxon>Kanagawavirus pei20</taxon>
    </lineage>
</organism>
<dbReference type="EMBL" id="AP014714">
    <property type="protein sequence ID" value="BAQ22735.1"/>
    <property type="molecule type" value="Genomic_DNA"/>
</dbReference>
<dbReference type="OrthoDB" id="39012at10239"/>
<accession>A0A0B6VSM7</accession>
<reference evidence="1 2" key="1">
    <citation type="submission" date="2015-02" db="EMBL/GenBank/DDBJ databases">
        <title>Complete genome sequences of Edwardsiella bacteriophages, PEi20 and PEi26.</title>
        <authorList>
            <person name="Yasuike M."/>
            <person name="Nishiki I."/>
            <person name="Iwasaki Y."/>
            <person name="Nakamura Y."/>
            <person name="Fujiwara A."/>
            <person name="Hassan E.S."/>
            <person name="Mahmoud M.M."/>
            <person name="Kawato Y."/>
            <person name="Nagai S."/>
            <person name="Kobayashi T."/>
            <person name="Ototake M."/>
            <person name="Nakai T."/>
        </authorList>
    </citation>
    <scope>NUCLEOTIDE SEQUENCE [LARGE SCALE GENOMIC DNA]</scope>
</reference>
<sequence>MTKPKRKQYVEEAERCALRLFMMYHKENNSAPNDSVIKSAMTKAKNFASSTIYHEARKRLGIGYDNWQGPLHSHPDFNDVLEQIFKEIDEDVNDFWLRQHNS</sequence>
<dbReference type="GeneID" id="26519120"/>
<name>A0A0B6VSM7_9CAUD</name>
<evidence type="ECO:0000313" key="1">
    <source>
        <dbReference type="EMBL" id="BAQ22735.1"/>
    </source>
</evidence>
<protein>
    <submittedName>
        <fullName evidence="1">Uncharacterized protein</fullName>
    </submittedName>
</protein>
<dbReference type="Proteomes" id="UP000204657">
    <property type="component" value="Segment"/>
</dbReference>
<proteinExistence type="predicted"/>
<dbReference type="KEGG" id="vg:26519120"/>
<gene>
    <name evidence="1" type="primary">nrdC.1</name>
</gene>
<evidence type="ECO:0000313" key="2">
    <source>
        <dbReference type="Proteomes" id="UP000204657"/>
    </source>
</evidence>